<dbReference type="InterPro" id="IPR038305">
    <property type="entry name" value="HeLo_sf"/>
</dbReference>
<dbReference type="PROSITE" id="PS50011">
    <property type="entry name" value="PROTEIN_KINASE_DOM"/>
    <property type="match status" value="1"/>
</dbReference>
<dbReference type="EMBL" id="JAANBB010000001">
    <property type="protein sequence ID" value="KAF7558233.1"/>
    <property type="molecule type" value="Genomic_DNA"/>
</dbReference>
<gene>
    <name evidence="2" type="ORF">G7Z17_g98</name>
</gene>
<dbReference type="GO" id="GO:0005524">
    <property type="term" value="F:ATP binding"/>
    <property type="evidence" value="ECO:0007669"/>
    <property type="project" value="InterPro"/>
</dbReference>
<dbReference type="InterPro" id="IPR056002">
    <property type="entry name" value="DUF7580"/>
</dbReference>
<proteinExistence type="predicted"/>
<evidence type="ECO:0000259" key="1">
    <source>
        <dbReference type="PROSITE" id="PS50011"/>
    </source>
</evidence>
<dbReference type="SUPFAM" id="SSF56112">
    <property type="entry name" value="Protein kinase-like (PK-like)"/>
    <property type="match status" value="1"/>
</dbReference>
<dbReference type="InterPro" id="IPR000719">
    <property type="entry name" value="Prot_kinase_dom"/>
</dbReference>
<name>A0A9P5HIF6_9HYPO</name>
<comment type="caution">
    <text evidence="2">The sequence shown here is derived from an EMBL/GenBank/DDBJ whole genome shotgun (WGS) entry which is preliminary data.</text>
</comment>
<dbReference type="Pfam" id="PF24476">
    <property type="entry name" value="DUF7580"/>
    <property type="match status" value="1"/>
</dbReference>
<dbReference type="Gene3D" id="1.20.120.1020">
    <property type="entry name" value="Prion-inhibition and propagation, HeLo domain"/>
    <property type="match status" value="1"/>
</dbReference>
<sequence length="550" mass="62227">MPGFEIAIGALGVAQMTLKVLDVGVTIISNARHYDKDAEALGLKFQQLTHRYNSLQKVLFQTDKFTFLHGKSLFSQLPKDTCKIIHQLFVELLQVLYVHFALEQQYVKTAEQSPTNAKREGETHLGLTCDEERLIFANFDVDDQDLPAPQRPSSLLSLASWRWALRGKKKAARINSEFEDWLNRTKETLEDFWWPLPFLNHVPNLDALKSDADAKAMGSAQTAGLRKLLLSDTTALEDLEVNWNAVKDITVVAGKATGTLHGQTVLVEMLSFPIDENGQLPELLQRRFSKIVQLLKAQHDPDFRVLQGLNYASRVGESAGELRLISRFPDVSPSHVKTLRQLYRGTAMAQRPSLSLRFELCSQLAESIYLLHSVDWVHRALRSDNVLVLLPPHAPSQARLQAMELRICGFEAARPETDKSTGPYDNAIANNVYRHPERWGTPRETFHRSHDVYALGVVLLEIGLWEAAEDMISGLRDSQRSPKHVKALLIRQVDERLIYRCGDIFAAAVRRCLEWRFDVEVPSSASDQLRIHRGLAEQVVNPLRLLKDAV</sequence>
<evidence type="ECO:0000313" key="2">
    <source>
        <dbReference type="EMBL" id="KAF7558233.1"/>
    </source>
</evidence>
<dbReference type="PANTHER" id="PTHR37542:SF3">
    <property type="entry name" value="PRION-INHIBITION AND PROPAGATION HELO DOMAIN-CONTAINING PROTEIN"/>
    <property type="match status" value="1"/>
</dbReference>
<accession>A0A9P5HIF6</accession>
<dbReference type="Proteomes" id="UP000722485">
    <property type="component" value="Unassembled WGS sequence"/>
</dbReference>
<evidence type="ECO:0000313" key="3">
    <source>
        <dbReference type="Proteomes" id="UP000722485"/>
    </source>
</evidence>
<dbReference type="InterPro" id="IPR011009">
    <property type="entry name" value="Kinase-like_dom_sf"/>
</dbReference>
<keyword evidence="3" id="KW-1185">Reference proteome</keyword>
<dbReference type="OrthoDB" id="1911848at2759"/>
<feature type="domain" description="Protein kinase" evidence="1">
    <location>
        <begin position="211"/>
        <end position="535"/>
    </location>
</feature>
<dbReference type="Gene3D" id="1.10.510.10">
    <property type="entry name" value="Transferase(Phosphotransferase) domain 1"/>
    <property type="match status" value="1"/>
</dbReference>
<dbReference type="PANTHER" id="PTHR37542">
    <property type="entry name" value="HELO DOMAIN-CONTAINING PROTEIN-RELATED"/>
    <property type="match status" value="1"/>
</dbReference>
<protein>
    <recommendedName>
        <fullName evidence="1">Protein kinase domain-containing protein</fullName>
    </recommendedName>
</protein>
<dbReference type="AlphaFoldDB" id="A0A9P5HIF6"/>
<dbReference type="GO" id="GO:0004672">
    <property type="term" value="F:protein kinase activity"/>
    <property type="evidence" value="ECO:0007669"/>
    <property type="project" value="InterPro"/>
</dbReference>
<reference evidence="2" key="1">
    <citation type="submission" date="2020-03" db="EMBL/GenBank/DDBJ databases">
        <title>Draft Genome Sequence of Cylindrodendrum hubeiense.</title>
        <authorList>
            <person name="Buettner E."/>
            <person name="Kellner H."/>
        </authorList>
    </citation>
    <scope>NUCLEOTIDE SEQUENCE</scope>
    <source>
        <strain evidence="2">IHI 201604</strain>
    </source>
</reference>
<organism evidence="2 3">
    <name type="scientific">Cylindrodendrum hubeiense</name>
    <dbReference type="NCBI Taxonomy" id="595255"/>
    <lineage>
        <taxon>Eukaryota</taxon>
        <taxon>Fungi</taxon>
        <taxon>Dikarya</taxon>
        <taxon>Ascomycota</taxon>
        <taxon>Pezizomycotina</taxon>
        <taxon>Sordariomycetes</taxon>
        <taxon>Hypocreomycetidae</taxon>
        <taxon>Hypocreales</taxon>
        <taxon>Nectriaceae</taxon>
        <taxon>Cylindrodendrum</taxon>
    </lineage>
</organism>